<protein>
    <submittedName>
        <fullName evidence="2">Uncharacterized protein</fullName>
    </submittedName>
</protein>
<evidence type="ECO:0000313" key="3">
    <source>
        <dbReference type="Proteomes" id="UP000030653"/>
    </source>
</evidence>
<dbReference type="GeneID" id="63686765"/>
<gene>
    <name evidence="2" type="ORF">DACRYDRAFT_19888</name>
</gene>
<keyword evidence="3" id="KW-1185">Reference proteome</keyword>
<evidence type="ECO:0000256" key="1">
    <source>
        <dbReference type="SAM" id="MobiDB-lite"/>
    </source>
</evidence>
<dbReference type="HOGENOM" id="CLU_1539993_0_0_1"/>
<dbReference type="AlphaFoldDB" id="M5G514"/>
<dbReference type="OrthoDB" id="3200438at2759"/>
<dbReference type="EMBL" id="JH795856">
    <property type="protein sequence ID" value="EJU05356.1"/>
    <property type="molecule type" value="Genomic_DNA"/>
</dbReference>
<sequence>MAQCTLSSSSFSACGLGSPLASTLSSTPSPVPSTLGGTETEGCWSAMQDEPVVNQVQPDFLEAAEAMRIDDSPGDVDADADMDQKNLIPSMSSMLSKSFIIPAVLLQPPTPLLHQSPRHSHVPILPPPLPKSSAHAVSSRTTGLTVSRRRFIMGPREGCEKCRLRVPGHYGHID</sequence>
<dbReference type="Proteomes" id="UP000030653">
    <property type="component" value="Unassembled WGS sequence"/>
</dbReference>
<proteinExistence type="predicted"/>
<organism evidence="2 3">
    <name type="scientific">Dacryopinax primogenitus (strain DJM 731)</name>
    <name type="common">Brown rot fungus</name>
    <dbReference type="NCBI Taxonomy" id="1858805"/>
    <lineage>
        <taxon>Eukaryota</taxon>
        <taxon>Fungi</taxon>
        <taxon>Dikarya</taxon>
        <taxon>Basidiomycota</taxon>
        <taxon>Agaricomycotina</taxon>
        <taxon>Dacrymycetes</taxon>
        <taxon>Dacrymycetales</taxon>
        <taxon>Dacrymycetaceae</taxon>
        <taxon>Dacryopinax</taxon>
    </lineage>
</organism>
<feature type="compositionally biased region" description="Low complexity" evidence="1">
    <location>
        <begin position="22"/>
        <end position="38"/>
    </location>
</feature>
<evidence type="ECO:0000313" key="2">
    <source>
        <dbReference type="EMBL" id="EJU05356.1"/>
    </source>
</evidence>
<name>M5G514_DACPD</name>
<feature type="region of interest" description="Disordered" evidence="1">
    <location>
        <begin position="22"/>
        <end position="41"/>
    </location>
</feature>
<dbReference type="RefSeq" id="XP_040632250.1">
    <property type="nucleotide sequence ID" value="XM_040771703.1"/>
</dbReference>
<accession>M5G514</accession>
<reference evidence="2 3" key="1">
    <citation type="journal article" date="2012" name="Science">
        <title>The Paleozoic origin of enzymatic lignin decomposition reconstructed from 31 fungal genomes.</title>
        <authorList>
            <person name="Floudas D."/>
            <person name="Binder M."/>
            <person name="Riley R."/>
            <person name="Barry K."/>
            <person name="Blanchette R.A."/>
            <person name="Henrissat B."/>
            <person name="Martinez A.T."/>
            <person name="Otillar R."/>
            <person name="Spatafora J.W."/>
            <person name="Yadav J.S."/>
            <person name="Aerts A."/>
            <person name="Benoit I."/>
            <person name="Boyd A."/>
            <person name="Carlson A."/>
            <person name="Copeland A."/>
            <person name="Coutinho P.M."/>
            <person name="de Vries R.P."/>
            <person name="Ferreira P."/>
            <person name="Findley K."/>
            <person name="Foster B."/>
            <person name="Gaskell J."/>
            <person name="Glotzer D."/>
            <person name="Gorecki P."/>
            <person name="Heitman J."/>
            <person name="Hesse C."/>
            <person name="Hori C."/>
            <person name="Igarashi K."/>
            <person name="Jurgens J.A."/>
            <person name="Kallen N."/>
            <person name="Kersten P."/>
            <person name="Kohler A."/>
            <person name="Kuees U."/>
            <person name="Kumar T.K.A."/>
            <person name="Kuo A."/>
            <person name="LaButti K."/>
            <person name="Larrondo L.F."/>
            <person name="Lindquist E."/>
            <person name="Ling A."/>
            <person name="Lombard V."/>
            <person name="Lucas S."/>
            <person name="Lundell T."/>
            <person name="Martin R."/>
            <person name="McLaughlin D.J."/>
            <person name="Morgenstern I."/>
            <person name="Morin E."/>
            <person name="Murat C."/>
            <person name="Nagy L.G."/>
            <person name="Nolan M."/>
            <person name="Ohm R.A."/>
            <person name="Patyshakuliyeva A."/>
            <person name="Rokas A."/>
            <person name="Ruiz-Duenas F.J."/>
            <person name="Sabat G."/>
            <person name="Salamov A."/>
            <person name="Samejima M."/>
            <person name="Schmutz J."/>
            <person name="Slot J.C."/>
            <person name="St John F."/>
            <person name="Stenlid J."/>
            <person name="Sun H."/>
            <person name="Sun S."/>
            <person name="Syed K."/>
            <person name="Tsang A."/>
            <person name="Wiebenga A."/>
            <person name="Young D."/>
            <person name="Pisabarro A."/>
            <person name="Eastwood D.C."/>
            <person name="Martin F."/>
            <person name="Cullen D."/>
            <person name="Grigoriev I.V."/>
            <person name="Hibbett D.S."/>
        </authorList>
    </citation>
    <scope>NUCLEOTIDE SEQUENCE [LARGE SCALE GENOMIC DNA]</scope>
    <source>
        <strain evidence="2 3">DJM-731 SS1</strain>
    </source>
</reference>